<protein>
    <submittedName>
        <fullName evidence="2">Uncharacterized protein</fullName>
    </submittedName>
</protein>
<proteinExistence type="predicted"/>
<sequence>MPVPPLDDINAALQNCRQPPPKHHMTTLRQITAGAFLGLMLGHLALALLAHSDRDRVGHLVAALVDLALFALIAWRGRHQ</sequence>
<gene>
    <name evidence="2" type="ORF">GCM10012275_38450</name>
</gene>
<organism evidence="2 3">
    <name type="scientific">Longimycelium tulufanense</name>
    <dbReference type="NCBI Taxonomy" id="907463"/>
    <lineage>
        <taxon>Bacteria</taxon>
        <taxon>Bacillati</taxon>
        <taxon>Actinomycetota</taxon>
        <taxon>Actinomycetes</taxon>
        <taxon>Pseudonocardiales</taxon>
        <taxon>Pseudonocardiaceae</taxon>
        <taxon>Longimycelium</taxon>
    </lineage>
</organism>
<keyword evidence="3" id="KW-1185">Reference proteome</keyword>
<keyword evidence="1" id="KW-1133">Transmembrane helix</keyword>
<reference evidence="2" key="1">
    <citation type="journal article" date="2014" name="Int. J. Syst. Evol. Microbiol.">
        <title>Complete genome sequence of Corynebacterium casei LMG S-19264T (=DSM 44701T), isolated from a smear-ripened cheese.</title>
        <authorList>
            <consortium name="US DOE Joint Genome Institute (JGI-PGF)"/>
            <person name="Walter F."/>
            <person name="Albersmeier A."/>
            <person name="Kalinowski J."/>
            <person name="Ruckert C."/>
        </authorList>
    </citation>
    <scope>NUCLEOTIDE SEQUENCE</scope>
    <source>
        <strain evidence="2">CGMCC 4.5737</strain>
    </source>
</reference>
<feature type="transmembrane region" description="Helical" evidence="1">
    <location>
        <begin position="31"/>
        <end position="51"/>
    </location>
</feature>
<dbReference type="EMBL" id="BMMK01000018">
    <property type="protein sequence ID" value="GGM64215.1"/>
    <property type="molecule type" value="Genomic_DNA"/>
</dbReference>
<feature type="transmembrane region" description="Helical" evidence="1">
    <location>
        <begin position="57"/>
        <end position="75"/>
    </location>
</feature>
<evidence type="ECO:0000313" key="3">
    <source>
        <dbReference type="Proteomes" id="UP000637578"/>
    </source>
</evidence>
<comment type="caution">
    <text evidence="2">The sequence shown here is derived from an EMBL/GenBank/DDBJ whole genome shotgun (WGS) entry which is preliminary data.</text>
</comment>
<dbReference type="AlphaFoldDB" id="A0A8J3CA96"/>
<accession>A0A8J3CA96</accession>
<evidence type="ECO:0000256" key="1">
    <source>
        <dbReference type="SAM" id="Phobius"/>
    </source>
</evidence>
<keyword evidence="1" id="KW-0472">Membrane</keyword>
<name>A0A8J3CA96_9PSEU</name>
<dbReference type="Proteomes" id="UP000637578">
    <property type="component" value="Unassembled WGS sequence"/>
</dbReference>
<reference evidence="2" key="2">
    <citation type="submission" date="2020-09" db="EMBL/GenBank/DDBJ databases">
        <authorList>
            <person name="Sun Q."/>
            <person name="Zhou Y."/>
        </authorList>
    </citation>
    <scope>NUCLEOTIDE SEQUENCE</scope>
    <source>
        <strain evidence="2">CGMCC 4.5737</strain>
    </source>
</reference>
<evidence type="ECO:0000313" key="2">
    <source>
        <dbReference type="EMBL" id="GGM64215.1"/>
    </source>
</evidence>
<dbReference type="RefSeq" id="WP_189059612.1">
    <property type="nucleotide sequence ID" value="NZ_BMMK01000018.1"/>
</dbReference>
<keyword evidence="1" id="KW-0812">Transmembrane</keyword>